<feature type="chain" id="PRO_5014992912" evidence="3">
    <location>
        <begin position="20"/>
        <end position="1008"/>
    </location>
</feature>
<feature type="transmembrane region" description="Helical" evidence="2">
    <location>
        <begin position="971"/>
        <end position="989"/>
    </location>
</feature>
<keyword evidence="2" id="KW-0472">Membrane</keyword>
<feature type="compositionally biased region" description="Low complexity" evidence="1">
    <location>
        <begin position="203"/>
        <end position="218"/>
    </location>
</feature>
<keyword evidence="2" id="KW-1133">Transmembrane helix</keyword>
<feature type="compositionally biased region" description="Polar residues" evidence="1">
    <location>
        <begin position="191"/>
        <end position="202"/>
    </location>
</feature>
<evidence type="ECO:0000256" key="3">
    <source>
        <dbReference type="SAM" id="SignalP"/>
    </source>
</evidence>
<feature type="region of interest" description="Disordered" evidence="1">
    <location>
        <begin position="882"/>
        <end position="940"/>
    </location>
</feature>
<organism evidence="4 5">
    <name type="scientific">Candidatus Andersenbacteria bacterium CG10_big_fil_rev_8_21_14_0_10_54_11</name>
    <dbReference type="NCBI Taxonomy" id="1974485"/>
    <lineage>
        <taxon>Bacteria</taxon>
        <taxon>Candidatus Anderseniibacteriota</taxon>
    </lineage>
</organism>
<dbReference type="AlphaFoldDB" id="A0A2M6WYD9"/>
<feature type="compositionally biased region" description="Polar residues" evidence="1">
    <location>
        <begin position="230"/>
        <end position="239"/>
    </location>
</feature>
<keyword evidence="3" id="KW-0732">Signal</keyword>
<accession>A0A2M6WYD9</accession>
<protein>
    <submittedName>
        <fullName evidence="4">Uncharacterized protein</fullName>
    </submittedName>
</protein>
<evidence type="ECO:0000256" key="1">
    <source>
        <dbReference type="SAM" id="MobiDB-lite"/>
    </source>
</evidence>
<evidence type="ECO:0000256" key="2">
    <source>
        <dbReference type="SAM" id="Phobius"/>
    </source>
</evidence>
<evidence type="ECO:0000313" key="5">
    <source>
        <dbReference type="Proteomes" id="UP000230731"/>
    </source>
</evidence>
<name>A0A2M6WYD9_9BACT</name>
<feature type="region of interest" description="Disordered" evidence="1">
    <location>
        <begin position="55"/>
        <end position="78"/>
    </location>
</feature>
<reference evidence="5" key="1">
    <citation type="submission" date="2017-09" db="EMBL/GenBank/DDBJ databases">
        <title>Depth-based differentiation of microbial function through sediment-hosted aquifers and enrichment of novel symbionts in the deep terrestrial subsurface.</title>
        <authorList>
            <person name="Probst A.J."/>
            <person name="Ladd B."/>
            <person name="Jarett J.K."/>
            <person name="Geller-Mcgrath D.E."/>
            <person name="Sieber C.M.K."/>
            <person name="Emerson J.B."/>
            <person name="Anantharaman K."/>
            <person name="Thomas B.C."/>
            <person name="Malmstrom R."/>
            <person name="Stieglmeier M."/>
            <person name="Klingl A."/>
            <person name="Woyke T."/>
            <person name="Ryan C.M."/>
            <person name="Banfield J.F."/>
        </authorList>
    </citation>
    <scope>NUCLEOTIDE SEQUENCE [LARGE SCALE GENOMIC DNA]</scope>
</reference>
<feature type="compositionally biased region" description="Pro residues" evidence="1">
    <location>
        <begin position="889"/>
        <end position="900"/>
    </location>
</feature>
<dbReference type="Proteomes" id="UP000230731">
    <property type="component" value="Unassembled WGS sequence"/>
</dbReference>
<feature type="compositionally biased region" description="Gly residues" evidence="1">
    <location>
        <begin position="901"/>
        <end position="918"/>
    </location>
</feature>
<evidence type="ECO:0000313" key="4">
    <source>
        <dbReference type="EMBL" id="PIT97793.1"/>
    </source>
</evidence>
<sequence length="1008" mass="100119">MAAAVAVWLSLLSPAAVLAQEALDAAGNPTGAPANTGAPTCTGAGCGQGADQGTNQGTAQGVNQGTQQGGPTLQDLGATQNENGEWVLPEGVANTTQGAQQGTIQGVKAGVSASNTGTGANSTNTAAVSADASNTTAVNNTAADTTAATAAANTGANTQNNNTGAAGVTTGNASIGVTQVKNDNTATVNGSSGLSVTGHTGNQDGDLLLGFGSQQGQLTGPNGGSVRAVNDTTGSGSTNDVTVQTKTESVTEVQNDGVIENLLNLAAITGQNQAHMNTGSGEITTGNANIAATLVNLLNTTVINGDLWVAVADIFGDLNGNIILPELQQLAAALHAAAGTQVTASNEQTGADSTNTIDVDLVQREKTAVANNADIDTKVTADAITGQNEASKNTGGSAIATGDALVTASNISVANTTVEGGNWGLVIVNALNRWLGFLVGDNGEVRALSQEETIKQIEAQNQATGSGSENTIAVSDEQVRETTVTNDARILNTVTAQAITGQNEASLNTGQGHIQTGNANVAATAVNIANTTVKDGSLFIAVVNIFGDWLGDLLYGGQSLAAASAGSAGTGNGGGTVQVDATNAATGANSTNTVDVEVTRERETQIDNTAAVSTLLTAKVDTGGNKTNKNTLGADITTGNGTLALHAGTAANLTGVALDPALGLTVTGANDTTGFDSHNMIRAVLNDTRILDINNLALVSTIFGGGANTGNNEANQNTVGGNIATGNVAAAVGVHNLVNRVMLALAGGGGAGVDADFLNRLTGALSDNSSLADVNYNFLKNLTNDALLSTLIDLLFNTGGNTANENTVGGNLSTGAVCFDGALSNDVNGNTYAGGLYGAVVDNHAVIDTSAALAATTGNNQQTNNTAHQGAAVDSGNCGKLAAAVESPTPTPIPSTPTPPSGGGSIETPTGVGGGGETSGEDQSNTVDERTQLPHRSGRVAGAAAPLLTRFPVAGDIGSAVWLAGRAPRPVWPLFLFFSVALVAVARYFDTAARRSAELRSANAAASV</sequence>
<proteinExistence type="predicted"/>
<comment type="caution">
    <text evidence="4">The sequence shown here is derived from an EMBL/GenBank/DDBJ whole genome shotgun (WGS) entry which is preliminary data.</text>
</comment>
<dbReference type="EMBL" id="PEZP01000044">
    <property type="protein sequence ID" value="PIT97793.1"/>
    <property type="molecule type" value="Genomic_DNA"/>
</dbReference>
<feature type="region of interest" description="Disordered" evidence="1">
    <location>
        <begin position="191"/>
        <end position="239"/>
    </location>
</feature>
<gene>
    <name evidence="4" type="ORF">COT71_04195</name>
</gene>
<feature type="signal peptide" evidence="3">
    <location>
        <begin position="1"/>
        <end position="19"/>
    </location>
</feature>
<keyword evidence="2" id="KW-0812">Transmembrane</keyword>